<reference evidence="3" key="1">
    <citation type="journal article" date="2015" name="Proc. Natl. Acad. Sci. U.S.A.">
        <title>Genome sequence of the Asian Tiger mosquito, Aedes albopictus, reveals insights into its biology, genetics, and evolution.</title>
        <authorList>
            <person name="Chen X.G."/>
            <person name="Jiang X."/>
            <person name="Gu J."/>
            <person name="Xu M."/>
            <person name="Wu Y."/>
            <person name="Deng Y."/>
            <person name="Zhang C."/>
            <person name="Bonizzoni M."/>
            <person name="Dermauw W."/>
            <person name="Vontas J."/>
            <person name="Armbruster P."/>
            <person name="Huang X."/>
            <person name="Yang Y."/>
            <person name="Zhang H."/>
            <person name="He W."/>
            <person name="Peng H."/>
            <person name="Liu Y."/>
            <person name="Wu K."/>
            <person name="Chen J."/>
            <person name="Lirakis M."/>
            <person name="Topalis P."/>
            <person name="Van Leeuwen T."/>
            <person name="Hall A.B."/>
            <person name="Jiang X."/>
            <person name="Thorpe C."/>
            <person name="Mueller R.L."/>
            <person name="Sun C."/>
            <person name="Waterhouse R.M."/>
            <person name="Yan G."/>
            <person name="Tu Z.J."/>
            <person name="Fang X."/>
            <person name="James A.A."/>
        </authorList>
    </citation>
    <scope>NUCLEOTIDE SEQUENCE [LARGE SCALE GENOMIC DNA]</scope>
    <source>
        <strain evidence="3">Foshan</strain>
    </source>
</reference>
<feature type="compositionally biased region" description="Low complexity" evidence="1">
    <location>
        <begin position="70"/>
        <end position="79"/>
    </location>
</feature>
<feature type="region of interest" description="Disordered" evidence="1">
    <location>
        <begin position="66"/>
        <end position="105"/>
    </location>
</feature>
<evidence type="ECO:0000256" key="1">
    <source>
        <dbReference type="SAM" id="MobiDB-lite"/>
    </source>
</evidence>
<protein>
    <submittedName>
        <fullName evidence="2">Uncharacterized protein</fullName>
    </submittedName>
</protein>
<proteinExistence type="predicted"/>
<reference evidence="2" key="2">
    <citation type="submission" date="2025-05" db="UniProtKB">
        <authorList>
            <consortium name="EnsemblMetazoa"/>
        </authorList>
    </citation>
    <scope>IDENTIFICATION</scope>
    <source>
        <strain evidence="2">Foshan</strain>
    </source>
</reference>
<accession>A0ABM1ZEI6</accession>
<organism evidence="2 3">
    <name type="scientific">Aedes albopictus</name>
    <name type="common">Asian tiger mosquito</name>
    <name type="synonym">Stegomyia albopicta</name>
    <dbReference type="NCBI Taxonomy" id="7160"/>
    <lineage>
        <taxon>Eukaryota</taxon>
        <taxon>Metazoa</taxon>
        <taxon>Ecdysozoa</taxon>
        <taxon>Arthropoda</taxon>
        <taxon>Hexapoda</taxon>
        <taxon>Insecta</taxon>
        <taxon>Pterygota</taxon>
        <taxon>Neoptera</taxon>
        <taxon>Endopterygota</taxon>
        <taxon>Diptera</taxon>
        <taxon>Nematocera</taxon>
        <taxon>Culicoidea</taxon>
        <taxon>Culicidae</taxon>
        <taxon>Culicinae</taxon>
        <taxon>Aedini</taxon>
        <taxon>Aedes</taxon>
        <taxon>Stegomyia</taxon>
    </lineage>
</organism>
<name>A0ABM1ZEI6_AEDAL</name>
<feature type="compositionally biased region" description="Polar residues" evidence="1">
    <location>
        <begin position="93"/>
        <end position="105"/>
    </location>
</feature>
<keyword evidence="3" id="KW-1185">Reference proteome</keyword>
<dbReference type="RefSeq" id="XP_062699174.1">
    <property type="nucleotide sequence ID" value="XM_062843190.1"/>
</dbReference>
<dbReference type="EnsemblMetazoa" id="AALFPA23_017676.R25906">
    <property type="protein sequence ID" value="AALFPA23_017676.P25906"/>
    <property type="gene ID" value="AALFPA23_017676"/>
</dbReference>
<evidence type="ECO:0000313" key="3">
    <source>
        <dbReference type="Proteomes" id="UP000069940"/>
    </source>
</evidence>
<dbReference type="Proteomes" id="UP000069940">
    <property type="component" value="Unassembled WGS sequence"/>
</dbReference>
<evidence type="ECO:0000313" key="2">
    <source>
        <dbReference type="EnsemblMetazoa" id="AALFPA23_017676.P25906"/>
    </source>
</evidence>
<dbReference type="GeneID" id="109416840"/>
<feature type="compositionally biased region" description="Basic and acidic residues" evidence="1">
    <location>
        <begin position="82"/>
        <end position="92"/>
    </location>
</feature>
<sequence>MPRDDGAEERRKRTVLYKDDVNLTTDRQAPKRVVISKSRYKLYEPPQRSNFSVCLDNIRRERQSIIQPVSSKASTSSKLSYRRVERGSDESHPGTSMQTSFARPQSSMILTERRKLYFKDALIEYKRRRQTAPRRIKIIKVYAPLNWEEAFEESVKKHTPSINVENPWRQPRLQWLQELENQEPLKLPRDQDEPETPCCPLLMFPFRKQRPLS</sequence>